<dbReference type="InterPro" id="IPR050741">
    <property type="entry name" value="Acyl-CoA_dehydrogenase"/>
</dbReference>
<name>A0A1H2U1S3_9PSEU</name>
<dbReference type="InterPro" id="IPR009075">
    <property type="entry name" value="AcylCo_DH/oxidase_C"/>
</dbReference>
<comment type="cofactor">
    <cofactor evidence="5">
        <name>FAD</name>
        <dbReference type="ChEBI" id="CHEBI:57692"/>
    </cofactor>
</comment>
<dbReference type="SUPFAM" id="SSF47203">
    <property type="entry name" value="Acyl-CoA dehydrogenase C-terminal domain-like"/>
    <property type="match status" value="1"/>
</dbReference>
<evidence type="ECO:0000259" key="6">
    <source>
        <dbReference type="Pfam" id="PF00441"/>
    </source>
</evidence>
<evidence type="ECO:0000256" key="4">
    <source>
        <dbReference type="ARBA" id="ARBA00023002"/>
    </source>
</evidence>
<dbReference type="InterPro" id="IPR046373">
    <property type="entry name" value="Acyl-CoA_Oxase/DH_mid-dom_sf"/>
</dbReference>
<protein>
    <submittedName>
        <fullName evidence="8">Acyl-CoA dehydrogenase</fullName>
    </submittedName>
</protein>
<accession>A0A1H2U1S3</accession>
<dbReference type="Pfam" id="PF00441">
    <property type="entry name" value="Acyl-CoA_dh_1"/>
    <property type="match status" value="1"/>
</dbReference>
<keyword evidence="4 5" id="KW-0560">Oxidoreductase</keyword>
<dbReference type="EMBL" id="FNON01000001">
    <property type="protein sequence ID" value="SDW50172.1"/>
    <property type="molecule type" value="Genomic_DNA"/>
</dbReference>
<evidence type="ECO:0000256" key="3">
    <source>
        <dbReference type="ARBA" id="ARBA00022827"/>
    </source>
</evidence>
<keyword evidence="2 5" id="KW-0285">Flavoprotein</keyword>
<feature type="domain" description="Acyl-CoA oxidase/dehydrogenase middle" evidence="7">
    <location>
        <begin position="123"/>
        <end position="209"/>
    </location>
</feature>
<dbReference type="Gene3D" id="1.20.140.10">
    <property type="entry name" value="Butyryl-CoA Dehydrogenase, subunit A, domain 3"/>
    <property type="match status" value="1"/>
</dbReference>
<evidence type="ECO:0000256" key="1">
    <source>
        <dbReference type="ARBA" id="ARBA00009347"/>
    </source>
</evidence>
<dbReference type="InterPro" id="IPR006091">
    <property type="entry name" value="Acyl-CoA_Oxase/DH_mid-dom"/>
</dbReference>
<dbReference type="CDD" id="cd00567">
    <property type="entry name" value="ACAD"/>
    <property type="match status" value="1"/>
</dbReference>
<reference evidence="8 9" key="1">
    <citation type="submission" date="2016-10" db="EMBL/GenBank/DDBJ databases">
        <authorList>
            <person name="de Groot N.N."/>
        </authorList>
    </citation>
    <scope>NUCLEOTIDE SEQUENCE [LARGE SCALE GENOMIC DNA]</scope>
    <source>
        <strain evidence="8 9">CPCC 202699</strain>
    </source>
</reference>
<evidence type="ECO:0000313" key="9">
    <source>
        <dbReference type="Proteomes" id="UP000199515"/>
    </source>
</evidence>
<comment type="similarity">
    <text evidence="1 5">Belongs to the acyl-CoA dehydrogenase family.</text>
</comment>
<dbReference type="InterPro" id="IPR036250">
    <property type="entry name" value="AcylCo_DH-like_C"/>
</dbReference>
<dbReference type="SUPFAM" id="SSF56645">
    <property type="entry name" value="Acyl-CoA dehydrogenase NM domain-like"/>
    <property type="match status" value="1"/>
</dbReference>
<organism evidence="8 9">
    <name type="scientific">Amycolatopsis xylanica</name>
    <dbReference type="NCBI Taxonomy" id="589385"/>
    <lineage>
        <taxon>Bacteria</taxon>
        <taxon>Bacillati</taxon>
        <taxon>Actinomycetota</taxon>
        <taxon>Actinomycetes</taxon>
        <taxon>Pseudonocardiales</taxon>
        <taxon>Pseudonocardiaceae</taxon>
        <taxon>Amycolatopsis</taxon>
    </lineage>
</organism>
<dbReference type="Pfam" id="PF02770">
    <property type="entry name" value="Acyl-CoA_dh_M"/>
    <property type="match status" value="1"/>
</dbReference>
<feature type="domain" description="Acyl-CoA dehydrogenase/oxidase C-terminal" evidence="6">
    <location>
        <begin position="227"/>
        <end position="363"/>
    </location>
</feature>
<dbReference type="PANTHER" id="PTHR48083:SF2">
    <property type="entry name" value="MEDIUM-CHAIN SPECIFIC ACYL-COA DEHYDROGENASE, MITOCHONDRIAL"/>
    <property type="match status" value="1"/>
</dbReference>
<dbReference type="GO" id="GO:0003995">
    <property type="term" value="F:acyl-CoA dehydrogenase activity"/>
    <property type="evidence" value="ECO:0007669"/>
    <property type="project" value="TreeGrafter"/>
</dbReference>
<dbReference type="OrthoDB" id="3458133at2"/>
<gene>
    <name evidence="8" type="ORF">SAMN05421504_101761</name>
</gene>
<evidence type="ECO:0000256" key="2">
    <source>
        <dbReference type="ARBA" id="ARBA00022630"/>
    </source>
</evidence>
<evidence type="ECO:0000259" key="7">
    <source>
        <dbReference type="Pfam" id="PF02770"/>
    </source>
</evidence>
<dbReference type="STRING" id="589385.SAMN05421504_101761"/>
<dbReference type="Proteomes" id="UP000199515">
    <property type="component" value="Unassembled WGS sequence"/>
</dbReference>
<dbReference type="GO" id="GO:0033539">
    <property type="term" value="P:fatty acid beta-oxidation using acyl-CoA dehydrogenase"/>
    <property type="evidence" value="ECO:0007669"/>
    <property type="project" value="TreeGrafter"/>
</dbReference>
<sequence>MIELLDKHCVEIAGELRAPGLALDRDPDAITRFTGLAGVRLQQAMAIPPEYAEPYRVDGHAFAGGSCLSQVVVADRLSHGDPGVLLAAPGPSLSGLVVHALGDAVQRGRYFERLLAAPTWTFFALTEHGKGTAAAELETTLRADGTLHGVKRYIGNGARAQLGVVFCRSSPGPFGIEAVLADTPAPGFTGRMLPTTGMSGVRLGELEFTGLRVTAVLGAGRKPSRRGLFGARQALERNRLLIAAMAVGVADAVADHLASQRKHPSTMDKARLDELAGRVQLARTRVREAATALDAGRPDTHRIAAAKLTSASLAEEATLLAVDLLGPTALLDHPWLEKTYRDVRGFGIMDGVADLHRLRIFQGALRRERGSAG</sequence>
<dbReference type="GO" id="GO:0005737">
    <property type="term" value="C:cytoplasm"/>
    <property type="evidence" value="ECO:0007669"/>
    <property type="project" value="TreeGrafter"/>
</dbReference>
<evidence type="ECO:0000256" key="5">
    <source>
        <dbReference type="RuleBase" id="RU362125"/>
    </source>
</evidence>
<dbReference type="RefSeq" id="WP_091286568.1">
    <property type="nucleotide sequence ID" value="NZ_FNON01000001.1"/>
</dbReference>
<evidence type="ECO:0000313" key="8">
    <source>
        <dbReference type="EMBL" id="SDW50172.1"/>
    </source>
</evidence>
<proteinExistence type="inferred from homology"/>
<dbReference type="Gene3D" id="2.40.110.10">
    <property type="entry name" value="Butyryl-CoA Dehydrogenase, subunit A, domain 2"/>
    <property type="match status" value="1"/>
</dbReference>
<keyword evidence="9" id="KW-1185">Reference proteome</keyword>
<dbReference type="PANTHER" id="PTHR48083">
    <property type="entry name" value="MEDIUM-CHAIN SPECIFIC ACYL-COA DEHYDROGENASE, MITOCHONDRIAL-RELATED"/>
    <property type="match status" value="1"/>
</dbReference>
<dbReference type="AlphaFoldDB" id="A0A1H2U1S3"/>
<dbReference type="InterPro" id="IPR009100">
    <property type="entry name" value="AcylCoA_DH/oxidase_NM_dom_sf"/>
</dbReference>
<keyword evidence="3 5" id="KW-0274">FAD</keyword>